<dbReference type="PANTHER" id="PTHR46795">
    <property type="entry name" value="ABC TRANSPORTER PERMEASE-RELATED-RELATED"/>
    <property type="match status" value="1"/>
</dbReference>
<evidence type="ECO:0000313" key="9">
    <source>
        <dbReference type="Proteomes" id="UP001519503"/>
    </source>
</evidence>
<evidence type="ECO:0000256" key="6">
    <source>
        <dbReference type="PIRNR" id="PIRNR018968"/>
    </source>
</evidence>
<evidence type="ECO:0000313" key="8">
    <source>
        <dbReference type="EMBL" id="MBS9336912.1"/>
    </source>
</evidence>
<evidence type="ECO:0000256" key="5">
    <source>
        <dbReference type="ARBA" id="ARBA00023136"/>
    </source>
</evidence>
<evidence type="ECO:0000256" key="1">
    <source>
        <dbReference type="ARBA" id="ARBA00004651"/>
    </source>
</evidence>
<dbReference type="InterPro" id="IPR003838">
    <property type="entry name" value="ABC3_permease_C"/>
</dbReference>
<keyword evidence="3 6" id="KW-0812">Transmembrane</keyword>
<dbReference type="PANTHER" id="PTHR46795:SF3">
    <property type="entry name" value="ABC TRANSPORTER PERMEASE"/>
    <property type="match status" value="1"/>
</dbReference>
<evidence type="ECO:0000256" key="3">
    <source>
        <dbReference type="ARBA" id="ARBA00022692"/>
    </source>
</evidence>
<feature type="transmembrane region" description="Helical" evidence="6">
    <location>
        <begin position="196"/>
        <end position="215"/>
    </location>
</feature>
<dbReference type="InterPro" id="IPR027022">
    <property type="entry name" value="ABC_permease_BceB-typ"/>
</dbReference>
<dbReference type="PIRSF" id="PIRSF018968">
    <property type="entry name" value="ABC_permease_BceB"/>
    <property type="match status" value="1"/>
</dbReference>
<comment type="caution">
    <text evidence="8">The sequence shown here is derived from an EMBL/GenBank/DDBJ whole genome shotgun (WGS) entry which is preliminary data.</text>
</comment>
<proteinExistence type="inferred from homology"/>
<keyword evidence="6" id="KW-0813">Transport</keyword>
<feature type="transmembrane region" description="Helical" evidence="6">
    <location>
        <begin position="100"/>
        <end position="127"/>
    </location>
</feature>
<reference evidence="8 9" key="1">
    <citation type="submission" date="2020-02" db="EMBL/GenBank/DDBJ databases">
        <title>Fructobacillus sp. isolated from paper mulberry of Taiwan.</title>
        <authorList>
            <person name="Lin S.-T."/>
        </authorList>
    </citation>
    <scope>NUCLEOTIDE SEQUENCE [LARGE SCALE GENOMIC DNA]</scope>
    <source>
        <strain evidence="8 9">S1-1</strain>
    </source>
</reference>
<evidence type="ECO:0000259" key="7">
    <source>
        <dbReference type="Pfam" id="PF02687"/>
    </source>
</evidence>
<protein>
    <submittedName>
        <fullName evidence="8">ABC transporter permease</fullName>
    </submittedName>
</protein>
<dbReference type="Proteomes" id="UP001519503">
    <property type="component" value="Unassembled WGS sequence"/>
</dbReference>
<name>A0ABS5QYD8_9LACO</name>
<evidence type="ECO:0000256" key="2">
    <source>
        <dbReference type="ARBA" id="ARBA00022475"/>
    </source>
</evidence>
<gene>
    <name evidence="8" type="ORF">G6R30_00295</name>
</gene>
<keyword evidence="4 6" id="KW-1133">Transmembrane helix</keyword>
<dbReference type="InterPro" id="IPR052536">
    <property type="entry name" value="ABC-4_Integral_Memb_Prot"/>
</dbReference>
<feature type="transmembrane region" description="Helical" evidence="6">
    <location>
        <begin position="147"/>
        <end position="175"/>
    </location>
</feature>
<sequence>MFYFKLAFDSLRKNKESYLPFLLASTAAIAMNFLLQLLIYAPGVKDLMMADVVRLLLVLGQVVIGLLSLVILIYSYSFLRKGKQKEFGLYSILGMTKKDLLKISFIQQLLTFIISLIAGLLSGFVFAKGMILLLMKLIHGASFKMTLATPALVFTILFFAAAFLVLTIVDATAVYRSKTVDLMKADKKVAQQPKNRWLLFLLGLVALFIGYGLSLTVPTPVKAVKQFFVAALLIIEATYLLFMAASTLILKGLQKRERYYYQSQHFISVSNMLFRMKQNAVGLASITLLATMTLVVALTTASMFFGKANLTQDMFPRNTIVTTQTQKLSAKSIQSAADKTKVHVSKLYSTETSAAFYATINQKGSLTATVPNDSTSLREVRLMDEENYQKLTGTTLHLKDKEVLVYQGAGKNKSDSKILAKKKLTLNQETYTVKDTVSTLKNYPKASNSIYPNLIIVTANGQAYQDLTKAYATTQSIANSDDTDSSEARQSTTRQQFFFNLTGQNSRQDDFLGELTKQTDDNLNIQEKSIVAKLSNALYGGFFFIGILFSLSFILATGLMIYYKQISEGKADQAQFEILQKVGMSTKEIKKTIRSQIVWLFGLPIAVSVAHLGFAFPMIQKLLLAFAIPMSQAVYLIMALTILAMVLIYFIIYKITSRTYFKQVTNWQD</sequence>
<keyword evidence="5 6" id="KW-0472">Membrane</keyword>
<comment type="subcellular location">
    <subcellularLocation>
        <location evidence="1 6">Cell membrane</location>
        <topology evidence="1 6">Multi-pass membrane protein</topology>
    </subcellularLocation>
</comment>
<feature type="domain" description="ABC3 transporter permease C-terminal" evidence="7">
    <location>
        <begin position="62"/>
        <end position="168"/>
    </location>
</feature>
<keyword evidence="9" id="KW-1185">Reference proteome</keyword>
<comment type="similarity">
    <text evidence="6">Belongs to the ABC-4 integral membrane protein family.</text>
</comment>
<dbReference type="Pfam" id="PF02687">
    <property type="entry name" value="FtsX"/>
    <property type="match status" value="1"/>
</dbReference>
<accession>A0ABS5QYD8</accession>
<feature type="transmembrane region" description="Helical" evidence="6">
    <location>
        <begin position="597"/>
        <end position="620"/>
    </location>
</feature>
<organism evidence="8 9">
    <name type="scientific">Fructobacillus parabroussonetiae</name>
    <dbReference type="NCBI Taxonomy" id="2713174"/>
    <lineage>
        <taxon>Bacteria</taxon>
        <taxon>Bacillati</taxon>
        <taxon>Bacillota</taxon>
        <taxon>Bacilli</taxon>
        <taxon>Lactobacillales</taxon>
        <taxon>Lactobacillaceae</taxon>
        <taxon>Fructobacillus</taxon>
    </lineage>
</organism>
<feature type="transmembrane region" description="Helical" evidence="6">
    <location>
        <begin position="632"/>
        <end position="652"/>
    </location>
</feature>
<feature type="transmembrane region" description="Helical" evidence="6">
    <location>
        <begin position="227"/>
        <end position="250"/>
    </location>
</feature>
<feature type="transmembrane region" description="Helical" evidence="6">
    <location>
        <begin position="538"/>
        <end position="563"/>
    </location>
</feature>
<feature type="transmembrane region" description="Helical" evidence="6">
    <location>
        <begin position="21"/>
        <end position="41"/>
    </location>
</feature>
<evidence type="ECO:0000256" key="4">
    <source>
        <dbReference type="ARBA" id="ARBA00022989"/>
    </source>
</evidence>
<keyword evidence="2 6" id="KW-1003">Cell membrane</keyword>
<dbReference type="RefSeq" id="WP_213820343.1">
    <property type="nucleotide sequence ID" value="NZ_JAAMFL010000001.1"/>
</dbReference>
<dbReference type="EMBL" id="JAAMFL010000001">
    <property type="protein sequence ID" value="MBS9336912.1"/>
    <property type="molecule type" value="Genomic_DNA"/>
</dbReference>
<feature type="transmembrane region" description="Helical" evidence="6">
    <location>
        <begin position="280"/>
        <end position="305"/>
    </location>
</feature>
<feature type="transmembrane region" description="Helical" evidence="6">
    <location>
        <begin position="53"/>
        <end position="79"/>
    </location>
</feature>